<dbReference type="FunFam" id="3.30.40.10:FF:000024">
    <property type="entry name" value="RING finger protein 44 isoform X1"/>
    <property type="match status" value="1"/>
</dbReference>
<dbReference type="Pfam" id="PF13639">
    <property type="entry name" value="zf-RING_2"/>
    <property type="match status" value="1"/>
</dbReference>
<dbReference type="GO" id="GO:0008270">
    <property type="term" value="F:zinc ion binding"/>
    <property type="evidence" value="ECO:0007669"/>
    <property type="project" value="UniProtKB-KW"/>
</dbReference>
<dbReference type="SUPFAM" id="SSF57850">
    <property type="entry name" value="RING/U-box"/>
    <property type="match status" value="1"/>
</dbReference>
<evidence type="ECO:0000313" key="7">
    <source>
        <dbReference type="Proteomes" id="UP000515154"/>
    </source>
</evidence>
<dbReference type="InterPro" id="IPR013083">
    <property type="entry name" value="Znf_RING/FYVE/PHD"/>
</dbReference>
<evidence type="ECO:0000313" key="8">
    <source>
        <dbReference type="RefSeq" id="XP_029640349.1"/>
    </source>
</evidence>
<feature type="region of interest" description="Disordered" evidence="5">
    <location>
        <begin position="187"/>
        <end position="231"/>
    </location>
</feature>
<dbReference type="CDD" id="cd16472">
    <property type="entry name" value="RING-H2_RNF38-like"/>
    <property type="match status" value="1"/>
</dbReference>
<name>A0A6P7SPZ4_9MOLL</name>
<evidence type="ECO:0000256" key="2">
    <source>
        <dbReference type="ARBA" id="ARBA00022771"/>
    </source>
</evidence>
<keyword evidence="7" id="KW-1185">Reference proteome</keyword>
<dbReference type="KEGG" id="osn:115215248"/>
<evidence type="ECO:0000256" key="3">
    <source>
        <dbReference type="ARBA" id="ARBA00022833"/>
    </source>
</evidence>
<feature type="compositionally biased region" description="Polar residues" evidence="5">
    <location>
        <begin position="126"/>
        <end position="136"/>
    </location>
</feature>
<gene>
    <name evidence="8" type="primary">LOC115215248</name>
</gene>
<feature type="region of interest" description="Disordered" evidence="5">
    <location>
        <begin position="83"/>
        <end position="102"/>
    </location>
</feature>
<dbReference type="RefSeq" id="XP_029640349.1">
    <property type="nucleotide sequence ID" value="XM_029784489.2"/>
</dbReference>
<dbReference type="PANTHER" id="PTHR46171">
    <property type="entry name" value="GH10160P"/>
    <property type="match status" value="1"/>
</dbReference>
<evidence type="ECO:0000259" key="6">
    <source>
        <dbReference type="PROSITE" id="PS50089"/>
    </source>
</evidence>
<evidence type="ECO:0000256" key="1">
    <source>
        <dbReference type="ARBA" id="ARBA00022723"/>
    </source>
</evidence>
<feature type="region of interest" description="Disordered" evidence="5">
    <location>
        <begin position="57"/>
        <end position="77"/>
    </location>
</feature>
<feature type="region of interest" description="Disordered" evidence="5">
    <location>
        <begin position="108"/>
        <end position="174"/>
    </location>
</feature>
<feature type="domain" description="RING-type" evidence="6">
    <location>
        <begin position="575"/>
        <end position="616"/>
    </location>
</feature>
<accession>A0A6P7SPZ4</accession>
<feature type="compositionally biased region" description="Basic and acidic residues" evidence="5">
    <location>
        <begin position="216"/>
        <end position="230"/>
    </location>
</feature>
<keyword evidence="2 4" id="KW-0863">Zinc-finger</keyword>
<dbReference type="PANTHER" id="PTHR46171:SF3">
    <property type="entry name" value="GH10160P"/>
    <property type="match status" value="1"/>
</dbReference>
<feature type="compositionally biased region" description="Basic and acidic residues" evidence="5">
    <location>
        <begin position="138"/>
        <end position="147"/>
    </location>
</feature>
<keyword evidence="1" id="KW-0479">Metal-binding</keyword>
<reference evidence="8" key="1">
    <citation type="submission" date="2025-08" db="UniProtKB">
        <authorList>
            <consortium name="RefSeq"/>
        </authorList>
    </citation>
    <scope>IDENTIFICATION</scope>
</reference>
<keyword evidence="3" id="KW-0862">Zinc</keyword>
<dbReference type="Proteomes" id="UP000515154">
    <property type="component" value="Linkage group LG8"/>
</dbReference>
<dbReference type="GO" id="GO:0061630">
    <property type="term" value="F:ubiquitin protein ligase activity"/>
    <property type="evidence" value="ECO:0007669"/>
    <property type="project" value="TreeGrafter"/>
</dbReference>
<dbReference type="GO" id="GO:0016567">
    <property type="term" value="P:protein ubiquitination"/>
    <property type="evidence" value="ECO:0007669"/>
    <property type="project" value="TreeGrafter"/>
</dbReference>
<dbReference type="InterPro" id="IPR001841">
    <property type="entry name" value="Znf_RING"/>
</dbReference>
<protein>
    <submittedName>
        <fullName evidence="8">RING finger protein 44</fullName>
    </submittedName>
</protein>
<organism evidence="7 8">
    <name type="scientific">Octopus sinensis</name>
    <name type="common">East Asian common octopus</name>
    <dbReference type="NCBI Taxonomy" id="2607531"/>
    <lineage>
        <taxon>Eukaryota</taxon>
        <taxon>Metazoa</taxon>
        <taxon>Spiralia</taxon>
        <taxon>Lophotrochozoa</taxon>
        <taxon>Mollusca</taxon>
        <taxon>Cephalopoda</taxon>
        <taxon>Coleoidea</taxon>
        <taxon>Octopodiformes</taxon>
        <taxon>Octopoda</taxon>
        <taxon>Incirrata</taxon>
        <taxon>Octopodidae</taxon>
        <taxon>Octopus</taxon>
    </lineage>
</organism>
<evidence type="ECO:0000256" key="5">
    <source>
        <dbReference type="SAM" id="MobiDB-lite"/>
    </source>
</evidence>
<evidence type="ECO:0000256" key="4">
    <source>
        <dbReference type="PROSITE-ProRule" id="PRU00175"/>
    </source>
</evidence>
<dbReference type="AlphaFoldDB" id="A0A6P7SPZ4"/>
<proteinExistence type="predicted"/>
<dbReference type="PROSITE" id="PS50089">
    <property type="entry name" value="ZF_RING_2"/>
    <property type="match status" value="1"/>
</dbReference>
<sequence>MPVATSQKEAQLARTYSLLSSKPSASYSGRISPSLVSAASESLYTPESGTLLSEMGQITNMPTNSNNDNTGHFFSTHSPPILNLSPNLSPVEHQRTSPGYDLRETARRRSIQDSHHGSFSGPGIQHPSSFYSSVITEDSGRKSESPSRKRRKTSNTVDIELRNSPSPPPSRPWEVNNETVRLVRRWSTSHQRRNSAENCITPKPRLSPITRRRIRERNTTQRSESPDRRAFQPTAATNCQMHPALLGHQNPQQPIMFDLEQVPVSAPVTIAPYAIPVCTGTHPSSVCTTAHLPVCASQPTWSIPPCSVPIPSCSMQHIPACSLQQLPPGVAASHHAAPPHAPPHHAIPAPPPGTLLHQNSMAAAAAAAAAAHAARHMSSQHHINTAPGPPHHPGPHHHPSQFAPNPQPPPQPDDDVQIITEHRPTYSLTTPVHHVSPLNPSPPIMLQEPSTLHPATQDIYDQFSRLYPRRALSRNRMRAFAPAPPPTAYPGFLLHFLAMLGNPPMPATYNVELNEDAAAEVENYEALLNLAERLGEAKPRGLTKANIDQLIAYRFNAETRRANFDQTPCMDQTSCVICMCDFENRQLLRVLPCSHEFHAKCVDKWLKTNRTCPICRADASEVVNQGD</sequence>
<dbReference type="Gene3D" id="3.30.40.10">
    <property type="entry name" value="Zinc/RING finger domain, C3HC4 (zinc finger)"/>
    <property type="match status" value="1"/>
</dbReference>
<feature type="compositionally biased region" description="Low complexity" evidence="5">
    <location>
        <begin position="362"/>
        <end position="372"/>
    </location>
</feature>
<feature type="region of interest" description="Disordered" evidence="5">
    <location>
        <begin position="330"/>
        <end position="417"/>
    </location>
</feature>
<dbReference type="SMART" id="SM00184">
    <property type="entry name" value="RING"/>
    <property type="match status" value="1"/>
</dbReference>